<sequence length="242" mass="25333">MIAESRTPEPTNRPIPTQTRSNLGPLMTTFVPPPHCSRAALACATCSSARQAQLCKTQLNGQKSEDDIECWPTATAVPSRAPMAPLGGLGFYSPGILCPTGYSTACAISSDANPAQATALTRGGNFQFPILAGETGIGCCPDGYQCNRVAGQQTCRQVITTSTKIEAMTCEGSTVQTIDAFAVPFVQSSKTIEAFTLYAPMIQIVHQATDLPENQIQSTSTSTSTSSSQTPTSTSTSPSSIP</sequence>
<reference evidence="2" key="1">
    <citation type="journal article" date="2020" name="Stud. Mycol.">
        <title>101 Dothideomycetes genomes: a test case for predicting lifestyles and emergence of pathogens.</title>
        <authorList>
            <person name="Haridas S."/>
            <person name="Albert R."/>
            <person name="Binder M."/>
            <person name="Bloem J."/>
            <person name="Labutti K."/>
            <person name="Salamov A."/>
            <person name="Andreopoulos B."/>
            <person name="Baker S."/>
            <person name="Barry K."/>
            <person name="Bills G."/>
            <person name="Bluhm B."/>
            <person name="Cannon C."/>
            <person name="Castanera R."/>
            <person name="Culley D."/>
            <person name="Daum C."/>
            <person name="Ezra D."/>
            <person name="Gonzalez J."/>
            <person name="Henrissat B."/>
            <person name="Kuo A."/>
            <person name="Liang C."/>
            <person name="Lipzen A."/>
            <person name="Lutzoni F."/>
            <person name="Magnuson J."/>
            <person name="Mondo S."/>
            <person name="Nolan M."/>
            <person name="Ohm R."/>
            <person name="Pangilinan J."/>
            <person name="Park H.-J."/>
            <person name="Ramirez L."/>
            <person name="Alfaro M."/>
            <person name="Sun H."/>
            <person name="Tritt A."/>
            <person name="Yoshinaga Y."/>
            <person name="Zwiers L.-H."/>
            <person name="Turgeon B."/>
            <person name="Goodwin S."/>
            <person name="Spatafora J."/>
            <person name="Crous P."/>
            <person name="Grigoriev I."/>
        </authorList>
    </citation>
    <scope>NUCLEOTIDE SEQUENCE</scope>
    <source>
        <strain evidence="2">CBS 109.77</strain>
    </source>
</reference>
<keyword evidence="3" id="KW-1185">Reference proteome</keyword>
<dbReference type="Proteomes" id="UP000799757">
    <property type="component" value="Unassembled WGS sequence"/>
</dbReference>
<feature type="region of interest" description="Disordered" evidence="1">
    <location>
        <begin position="1"/>
        <end position="25"/>
    </location>
</feature>
<gene>
    <name evidence="2" type="ORF">K505DRAFT_239153</name>
</gene>
<proteinExistence type="predicted"/>
<dbReference type="OrthoDB" id="5429716at2759"/>
<organism evidence="2 3">
    <name type="scientific">Melanomma pulvis-pyrius CBS 109.77</name>
    <dbReference type="NCBI Taxonomy" id="1314802"/>
    <lineage>
        <taxon>Eukaryota</taxon>
        <taxon>Fungi</taxon>
        <taxon>Dikarya</taxon>
        <taxon>Ascomycota</taxon>
        <taxon>Pezizomycotina</taxon>
        <taxon>Dothideomycetes</taxon>
        <taxon>Pleosporomycetidae</taxon>
        <taxon>Pleosporales</taxon>
        <taxon>Melanommataceae</taxon>
        <taxon>Melanomma</taxon>
    </lineage>
</organism>
<feature type="compositionally biased region" description="Low complexity" evidence="1">
    <location>
        <begin position="217"/>
        <end position="242"/>
    </location>
</feature>
<evidence type="ECO:0000313" key="2">
    <source>
        <dbReference type="EMBL" id="KAF2795803.1"/>
    </source>
</evidence>
<name>A0A6A6XI93_9PLEO</name>
<feature type="compositionally biased region" description="Polar residues" evidence="1">
    <location>
        <begin position="8"/>
        <end position="22"/>
    </location>
</feature>
<protein>
    <submittedName>
        <fullName evidence="2">Uncharacterized protein</fullName>
    </submittedName>
</protein>
<feature type="region of interest" description="Disordered" evidence="1">
    <location>
        <begin position="214"/>
        <end position="242"/>
    </location>
</feature>
<dbReference type="EMBL" id="MU001848">
    <property type="protein sequence ID" value="KAF2795803.1"/>
    <property type="molecule type" value="Genomic_DNA"/>
</dbReference>
<evidence type="ECO:0000256" key="1">
    <source>
        <dbReference type="SAM" id="MobiDB-lite"/>
    </source>
</evidence>
<accession>A0A6A6XI93</accession>
<evidence type="ECO:0000313" key="3">
    <source>
        <dbReference type="Proteomes" id="UP000799757"/>
    </source>
</evidence>
<dbReference type="AlphaFoldDB" id="A0A6A6XI93"/>
<feature type="non-terminal residue" evidence="2">
    <location>
        <position position="242"/>
    </location>
</feature>